<evidence type="ECO:0000256" key="1">
    <source>
        <dbReference type="ARBA" id="ARBA00022679"/>
    </source>
</evidence>
<keyword evidence="2" id="KW-0460">Magnesium</keyword>
<keyword evidence="2" id="KW-0479">Metal-binding</keyword>
<dbReference type="SUPFAM" id="SSF64005">
    <property type="entry name" value="Undecaprenyl diphosphate synthase"/>
    <property type="match status" value="1"/>
</dbReference>
<dbReference type="NCBIfam" id="NF011405">
    <property type="entry name" value="PRK14830.1"/>
    <property type="match status" value="1"/>
</dbReference>
<dbReference type="PANTHER" id="PTHR10291:SF0">
    <property type="entry name" value="DEHYDRODOLICHYL DIPHOSPHATE SYNTHASE 2"/>
    <property type="match status" value="1"/>
</dbReference>
<dbReference type="Proteomes" id="UP000284822">
    <property type="component" value="Unassembled WGS sequence"/>
</dbReference>
<feature type="binding site" evidence="2">
    <location>
        <position position="32"/>
    </location>
    <ligand>
        <name>substrate</name>
    </ligand>
</feature>
<dbReference type="Gene3D" id="3.40.1180.10">
    <property type="entry name" value="Decaprenyl diphosphate synthase-like"/>
    <property type="match status" value="1"/>
</dbReference>
<dbReference type="GO" id="GO:0005829">
    <property type="term" value="C:cytosol"/>
    <property type="evidence" value="ECO:0007669"/>
    <property type="project" value="TreeGrafter"/>
</dbReference>
<dbReference type="GO" id="GO:0000287">
    <property type="term" value="F:magnesium ion binding"/>
    <property type="evidence" value="ECO:0007669"/>
    <property type="project" value="UniProtKB-UniRule"/>
</dbReference>
<dbReference type="InterPro" id="IPR001441">
    <property type="entry name" value="UPP_synth-like"/>
</dbReference>
<feature type="binding site" evidence="2">
    <location>
        <position position="66"/>
    </location>
    <ligand>
        <name>substrate</name>
    </ligand>
</feature>
<accession>A0A3R6XT28</accession>
<feature type="binding site" evidence="2">
    <location>
        <position position="186"/>
    </location>
    <ligand>
        <name>substrate</name>
    </ligand>
</feature>
<feature type="binding site" evidence="2">
    <location>
        <position position="28"/>
    </location>
    <ligand>
        <name>substrate</name>
    </ligand>
</feature>
<evidence type="ECO:0000313" key="3">
    <source>
        <dbReference type="EMBL" id="RHW48293.1"/>
    </source>
</evidence>
<feature type="binding site" evidence="2">
    <location>
        <position position="20"/>
    </location>
    <ligand>
        <name>substrate</name>
    </ligand>
</feature>
<dbReference type="CDD" id="cd00475">
    <property type="entry name" value="Cis_IPPS"/>
    <property type="match status" value="1"/>
</dbReference>
<dbReference type="HAMAP" id="MF_01139">
    <property type="entry name" value="ISPT"/>
    <property type="match status" value="1"/>
</dbReference>
<dbReference type="InterPro" id="IPR036424">
    <property type="entry name" value="UPP_synth-like_sf"/>
</dbReference>
<feature type="binding site" evidence="2">
    <location>
        <begin position="60"/>
        <end position="62"/>
    </location>
    <ligand>
        <name>substrate</name>
    </ligand>
</feature>
<dbReference type="EMBL" id="QOCS01000005">
    <property type="protein sequence ID" value="RHW48293.1"/>
    <property type="molecule type" value="Genomic_DNA"/>
</dbReference>
<feature type="binding site" evidence="2">
    <location>
        <position position="15"/>
    </location>
    <ligand>
        <name>Mg(2+)</name>
        <dbReference type="ChEBI" id="CHEBI:18420"/>
    </ligand>
</feature>
<feature type="binding site" evidence="2">
    <location>
        <begin position="16"/>
        <end position="19"/>
    </location>
    <ligand>
        <name>substrate</name>
    </ligand>
</feature>
<dbReference type="Pfam" id="PF01255">
    <property type="entry name" value="Prenyltransf"/>
    <property type="match status" value="1"/>
</dbReference>
<dbReference type="RefSeq" id="WP_118910085.1">
    <property type="nucleotide sequence ID" value="NZ_QOCS01000005.1"/>
</dbReference>
<evidence type="ECO:0000256" key="2">
    <source>
        <dbReference type="HAMAP-Rule" id="MF_01139"/>
    </source>
</evidence>
<feature type="active site" evidence="2">
    <location>
        <position position="15"/>
    </location>
</feature>
<dbReference type="PANTHER" id="PTHR10291">
    <property type="entry name" value="DEHYDRODOLICHYL DIPHOSPHATE SYNTHASE FAMILY MEMBER"/>
    <property type="match status" value="1"/>
</dbReference>
<organism evidence="3 4">
    <name type="scientific">Bombilactobacillus bombi</name>
    <dbReference type="NCBI Taxonomy" id="1303590"/>
    <lineage>
        <taxon>Bacteria</taxon>
        <taxon>Bacillati</taxon>
        <taxon>Bacillota</taxon>
        <taxon>Bacilli</taxon>
        <taxon>Lactobacillales</taxon>
        <taxon>Lactobacillaceae</taxon>
        <taxon>Bombilactobacillus</taxon>
    </lineage>
</organism>
<feature type="binding site" evidence="2">
    <location>
        <position position="205"/>
    </location>
    <ligand>
        <name>Mg(2+)</name>
        <dbReference type="ChEBI" id="CHEBI:18420"/>
    </ligand>
</feature>
<comment type="similarity">
    <text evidence="2">Belongs to the UPP synthase family.</text>
</comment>
<name>A0A3R6XT28_9LACO</name>
<comment type="function">
    <text evidence="2">Catalyzes the condensation of isopentenyl diphosphate (IPP) with allylic pyrophosphates generating different type of terpenoids.</text>
</comment>
<comment type="subunit">
    <text evidence="2">Homodimer.</text>
</comment>
<comment type="cofactor">
    <cofactor evidence="2">
        <name>Mg(2+)</name>
        <dbReference type="ChEBI" id="CHEBI:18420"/>
    </cofactor>
    <text evidence="2">Binds 2 magnesium ions per subunit.</text>
</comment>
<protein>
    <recommendedName>
        <fullName evidence="2">Isoprenyl transferase</fullName>
        <ecNumber evidence="2">2.5.1.-</ecNumber>
    </recommendedName>
</protein>
<dbReference type="GO" id="GO:0016094">
    <property type="term" value="P:polyprenol biosynthetic process"/>
    <property type="evidence" value="ECO:0007669"/>
    <property type="project" value="TreeGrafter"/>
</dbReference>
<comment type="caution">
    <text evidence="3">The sequence shown here is derived from an EMBL/GenBank/DDBJ whole genome shotgun (WGS) entry which is preliminary data.</text>
</comment>
<evidence type="ECO:0000313" key="4">
    <source>
        <dbReference type="Proteomes" id="UP000284822"/>
    </source>
</evidence>
<dbReference type="EC" id="2.5.1.-" evidence="2"/>
<sequence length="243" mass="28031">MVKLKLPKHVAIIMDGNGRWAKQRNLPRIAGHQAGMNNLQTIATAASNLGIEALTVYAFSTENWRRPTNEVNFLMRLPIDFFDKFMPDLMKNNVRIMITGFLEQLPAKTLAVCQRAIEQTANNDGMILNFAFNYGSQSDIINAMKLFYQDVESNSRNIADLNEDVFSGYLKSAQLGKLQNPDFLIRTSGEQRLSNFYLWELAYSEMIFVDEYWPDYSVSNLERDLKKYSQRDRRYGGLNEKNK</sequence>
<feature type="binding site" evidence="2">
    <location>
        <position position="64"/>
    </location>
    <ligand>
        <name>substrate</name>
    </ligand>
</feature>
<dbReference type="GO" id="GO:0008834">
    <property type="term" value="F:ditrans,polycis-undecaprenyl-diphosphate synthase [(2E,6E)-farnesyl-diphosphate specific] activity"/>
    <property type="evidence" value="ECO:0007669"/>
    <property type="project" value="TreeGrafter"/>
</dbReference>
<dbReference type="GO" id="GO:0030145">
    <property type="term" value="F:manganese ion binding"/>
    <property type="evidence" value="ECO:0007669"/>
    <property type="project" value="TreeGrafter"/>
</dbReference>
<feature type="binding site" evidence="2">
    <location>
        <begin position="192"/>
        <end position="194"/>
    </location>
    <ligand>
        <name>substrate</name>
    </ligand>
</feature>
<proteinExistence type="inferred from homology"/>
<gene>
    <name evidence="3" type="ORF">DS832_01645</name>
</gene>
<dbReference type="FunFam" id="3.40.1180.10:FF:000001">
    <property type="entry name" value="(2E,6E)-farnesyl-diphosphate-specific ditrans,polycis-undecaprenyl-diphosphate synthase"/>
    <property type="match status" value="1"/>
</dbReference>
<dbReference type="AlphaFoldDB" id="A0A3R6XT28"/>
<reference evidence="3 4" key="1">
    <citation type="submission" date="2018-07" db="EMBL/GenBank/DDBJ databases">
        <title>Genome sequences of six Lactobacillus spp. isolated from bumble bee guts.</title>
        <authorList>
            <person name="Motta E.V.S."/>
            <person name="Moran N.A."/>
        </authorList>
    </citation>
    <scope>NUCLEOTIDE SEQUENCE [LARGE SCALE GENOMIC DNA]</scope>
    <source>
        <strain evidence="3 4">LV-8.1</strain>
    </source>
</reference>
<dbReference type="NCBIfam" id="TIGR00055">
    <property type="entry name" value="uppS"/>
    <property type="match status" value="1"/>
</dbReference>
<keyword evidence="1 2" id="KW-0808">Transferase</keyword>
<feature type="active site" description="Proton acceptor" evidence="2">
    <location>
        <position position="63"/>
    </location>
</feature>